<dbReference type="AlphaFoldDB" id="A0A0F7S177"/>
<proteinExistence type="predicted"/>
<organism evidence="1 2">
    <name type="scientific">Sporisorium scitamineum</name>
    <dbReference type="NCBI Taxonomy" id="49012"/>
    <lineage>
        <taxon>Eukaryota</taxon>
        <taxon>Fungi</taxon>
        <taxon>Dikarya</taxon>
        <taxon>Basidiomycota</taxon>
        <taxon>Ustilaginomycotina</taxon>
        <taxon>Ustilaginomycetes</taxon>
        <taxon>Ustilaginales</taxon>
        <taxon>Ustilaginaceae</taxon>
        <taxon>Sporisorium</taxon>
    </lineage>
</organism>
<dbReference type="EMBL" id="CCFA01003921">
    <property type="protein sequence ID" value="CDS01418.1"/>
    <property type="molecule type" value="Genomic_DNA"/>
</dbReference>
<name>A0A0F7S177_9BASI</name>
<keyword evidence="2" id="KW-1185">Reference proteome</keyword>
<gene>
    <name evidence="1" type="primary">SSCI66080.1</name>
</gene>
<dbReference type="Proteomes" id="UP000242770">
    <property type="component" value="Unassembled WGS sequence"/>
</dbReference>
<reference evidence="2" key="1">
    <citation type="submission" date="2014-06" db="EMBL/GenBank/DDBJ databases">
        <authorList>
            <person name="Berkman P.J."/>
        </authorList>
    </citation>
    <scope>NUCLEOTIDE SEQUENCE [LARGE SCALE GENOMIC DNA]</scope>
</reference>
<protein>
    <submittedName>
        <fullName evidence="1">Uncharacterized protein</fullName>
    </submittedName>
</protein>
<sequence>MGAHCARPNSAIGRNKTRVYLDHITTKLAASHEW</sequence>
<evidence type="ECO:0000313" key="2">
    <source>
        <dbReference type="Proteomes" id="UP000242770"/>
    </source>
</evidence>
<accession>A0A0F7S177</accession>
<evidence type="ECO:0000313" key="1">
    <source>
        <dbReference type="EMBL" id="CDS01418.1"/>
    </source>
</evidence>